<dbReference type="KEGG" id="parq:DSM112329_01866"/>
<sequence>MSAPAVPPPSRRPVRARAAAAAIVCVTALGGCGGAGPAPTAAREPAEADEPPTHASFVAAAERVCAGLQAEIEQFRGQARIQAEGALDPQRLGVADDLMRRVATRTRRLQARLRALPRPVGDPGVTRLFARMQRLDIASAEYARVLRRGGDSRGAEAVVARRRAGLAAALRDYGIEGCTARD</sequence>
<evidence type="ECO:0008006" key="2">
    <source>
        <dbReference type="Google" id="ProtNLM"/>
    </source>
</evidence>
<gene>
    <name evidence="1" type="ORF">DSM112329_01866</name>
</gene>
<accession>A0AAU7ATJ9</accession>
<reference evidence="1" key="1">
    <citation type="submission" date="2022-12" db="EMBL/GenBank/DDBJ databases">
        <title>Paraconexibacter alkalitolerans sp. nov. and Baekduia alba sp. nov., isolated from soil and emended description of the genera Paraconexibacter (Chun et al., 2020) and Baekduia (An et al., 2020).</title>
        <authorList>
            <person name="Vieira S."/>
            <person name="Huber K.J."/>
            <person name="Geppert A."/>
            <person name="Wolf J."/>
            <person name="Neumann-Schaal M."/>
            <person name="Muesken M."/>
            <person name="Overmann J."/>
        </authorList>
    </citation>
    <scope>NUCLEOTIDE SEQUENCE</scope>
    <source>
        <strain evidence="1">AEG42_29</strain>
    </source>
</reference>
<dbReference type="AlphaFoldDB" id="A0AAU7ATJ9"/>
<protein>
    <recommendedName>
        <fullName evidence="2">DUF4142 domain-containing protein</fullName>
    </recommendedName>
</protein>
<proteinExistence type="predicted"/>
<organism evidence="1">
    <name type="scientific">Paraconexibacter sp. AEG42_29</name>
    <dbReference type="NCBI Taxonomy" id="2997339"/>
    <lineage>
        <taxon>Bacteria</taxon>
        <taxon>Bacillati</taxon>
        <taxon>Actinomycetota</taxon>
        <taxon>Thermoleophilia</taxon>
        <taxon>Solirubrobacterales</taxon>
        <taxon>Paraconexibacteraceae</taxon>
        <taxon>Paraconexibacter</taxon>
    </lineage>
</organism>
<dbReference type="RefSeq" id="WP_354701547.1">
    <property type="nucleotide sequence ID" value="NZ_CP114014.1"/>
</dbReference>
<name>A0AAU7ATJ9_9ACTN</name>
<dbReference type="EMBL" id="CP114014">
    <property type="protein sequence ID" value="XAY05025.1"/>
    <property type="molecule type" value="Genomic_DNA"/>
</dbReference>
<evidence type="ECO:0000313" key="1">
    <source>
        <dbReference type="EMBL" id="XAY05025.1"/>
    </source>
</evidence>